<proteinExistence type="predicted"/>
<evidence type="ECO:0000259" key="3">
    <source>
        <dbReference type="PROSITE" id="PS51462"/>
    </source>
</evidence>
<sequence>MADDAEPFVGKITQKAILFGPDGDVLVTRVGDHWEPPGGTFEFGETLVGGLRRELREELHVDAAVGPPVEAVYGGWLDSETADPMVTLVYRCETDQRGVSLNHEHDDYEWVTVETAADRLTPPLGERFSRAIERAAELDDSEPFDAVDDPYAGSDDTATEDVLAELAAARAADGPEDLELEE</sequence>
<dbReference type="PROSITE" id="PS51462">
    <property type="entry name" value="NUDIX"/>
    <property type="match status" value="1"/>
</dbReference>
<dbReference type="Pfam" id="PF00293">
    <property type="entry name" value="NUDIX"/>
    <property type="match status" value="1"/>
</dbReference>
<evidence type="ECO:0000256" key="1">
    <source>
        <dbReference type="ARBA" id="ARBA00022801"/>
    </source>
</evidence>
<evidence type="ECO:0000313" key="4">
    <source>
        <dbReference type="EMBL" id="MFC4822727.1"/>
    </source>
</evidence>
<dbReference type="InterPro" id="IPR000086">
    <property type="entry name" value="NUDIX_hydrolase_dom"/>
</dbReference>
<keyword evidence="5" id="KW-1185">Reference proteome</keyword>
<dbReference type="Proteomes" id="UP001595945">
    <property type="component" value="Unassembled WGS sequence"/>
</dbReference>
<dbReference type="Gene3D" id="3.90.79.10">
    <property type="entry name" value="Nucleoside Triphosphate Pyrophosphohydrolase"/>
    <property type="match status" value="1"/>
</dbReference>
<name>A0ABD5PW58_9EURY</name>
<dbReference type="AlphaFoldDB" id="A0ABD5PW58"/>
<gene>
    <name evidence="4" type="ORF">ACFO9K_00480</name>
</gene>
<dbReference type="EMBL" id="JBHSHT010000001">
    <property type="protein sequence ID" value="MFC4822727.1"/>
    <property type="molecule type" value="Genomic_DNA"/>
</dbReference>
<reference evidence="4 5" key="1">
    <citation type="journal article" date="2019" name="Int. J. Syst. Evol. Microbiol.">
        <title>The Global Catalogue of Microorganisms (GCM) 10K type strain sequencing project: providing services to taxonomists for standard genome sequencing and annotation.</title>
        <authorList>
            <consortium name="The Broad Institute Genomics Platform"/>
            <consortium name="The Broad Institute Genome Sequencing Center for Infectious Disease"/>
            <person name="Wu L."/>
            <person name="Ma J."/>
        </authorList>
    </citation>
    <scope>NUCLEOTIDE SEQUENCE [LARGE SCALE GENOMIC DNA]</scope>
    <source>
        <strain evidence="4 5">XZYJ18</strain>
    </source>
</reference>
<dbReference type="RefSeq" id="WP_254267752.1">
    <property type="nucleotide sequence ID" value="NZ_CP100400.1"/>
</dbReference>
<dbReference type="PROSITE" id="PS00893">
    <property type="entry name" value="NUDIX_BOX"/>
    <property type="match status" value="1"/>
</dbReference>
<keyword evidence="1" id="KW-0378">Hydrolase</keyword>
<dbReference type="GO" id="GO:0016787">
    <property type="term" value="F:hydrolase activity"/>
    <property type="evidence" value="ECO:0007669"/>
    <property type="project" value="UniProtKB-KW"/>
</dbReference>
<dbReference type="InterPro" id="IPR020084">
    <property type="entry name" value="NUDIX_hydrolase_CS"/>
</dbReference>
<feature type="compositionally biased region" description="Acidic residues" evidence="2">
    <location>
        <begin position="138"/>
        <end position="148"/>
    </location>
</feature>
<organism evidence="4 5">
    <name type="scientific">Halorussus aquaticus</name>
    <dbReference type="NCBI Taxonomy" id="2953748"/>
    <lineage>
        <taxon>Archaea</taxon>
        <taxon>Methanobacteriati</taxon>
        <taxon>Methanobacteriota</taxon>
        <taxon>Stenosarchaea group</taxon>
        <taxon>Halobacteria</taxon>
        <taxon>Halobacteriales</taxon>
        <taxon>Haladaptataceae</taxon>
        <taxon>Halorussus</taxon>
    </lineage>
</organism>
<evidence type="ECO:0000256" key="2">
    <source>
        <dbReference type="SAM" id="MobiDB-lite"/>
    </source>
</evidence>
<dbReference type="PANTHER" id="PTHR43736">
    <property type="entry name" value="ADP-RIBOSE PYROPHOSPHATASE"/>
    <property type="match status" value="1"/>
</dbReference>
<dbReference type="SUPFAM" id="SSF55811">
    <property type="entry name" value="Nudix"/>
    <property type="match status" value="1"/>
</dbReference>
<dbReference type="PANTHER" id="PTHR43736:SF1">
    <property type="entry name" value="DIHYDRONEOPTERIN TRIPHOSPHATE DIPHOSPHATASE"/>
    <property type="match status" value="1"/>
</dbReference>
<accession>A0ABD5PW58</accession>
<protein>
    <submittedName>
        <fullName evidence="4">NUDIX domain-containing protein</fullName>
    </submittedName>
</protein>
<feature type="domain" description="Nudix hydrolase" evidence="3">
    <location>
        <begin position="3"/>
        <end position="133"/>
    </location>
</feature>
<dbReference type="GeneID" id="73046233"/>
<dbReference type="InterPro" id="IPR015797">
    <property type="entry name" value="NUDIX_hydrolase-like_dom_sf"/>
</dbReference>
<evidence type="ECO:0000313" key="5">
    <source>
        <dbReference type="Proteomes" id="UP001595945"/>
    </source>
</evidence>
<feature type="region of interest" description="Disordered" evidence="2">
    <location>
        <begin position="138"/>
        <end position="158"/>
    </location>
</feature>
<comment type="caution">
    <text evidence="4">The sequence shown here is derived from an EMBL/GenBank/DDBJ whole genome shotgun (WGS) entry which is preliminary data.</text>
</comment>